<gene>
    <name evidence="1" type="ORF">AOT14_33830</name>
</gene>
<sequence length="338" mass="37555">MKNTTRVQFAAYQERIAELNGVSSVTEQFSVEPSVQQRLEQRQQESSDFLSRINVIGVDELKGEKVGVGVSSTIAGRTDTSGDKVRMPRDVSGIDSQGYECHKTDFDTAIRYALLDAWAGHKDFQNKLRDAILKRQALDRLMIGFHGRSAAATTDRTANPNLEDVNIGWLQQYRTHAPARVMASGKTAGKITIGSAAGSDYANLDAMVYDMVSSLIDPWHRRDPGLVVVLGRDLLHDKFFPMVNKDQPSTEKLATDVILSQKRMGGLQVAEVPYMPDGTLMVTSLSNLSLYYQNGGRRRYMKEAPEKNRIENYESSNDAYVVEDYGMGCVSEKIEIGA</sequence>
<proteinExistence type="predicted"/>
<dbReference type="OrthoDB" id="5464529at2"/>
<reference evidence="1 2" key="1">
    <citation type="journal article" date="2015" name="Genome Announc.">
        <title>Complete Genome Sequencing of Stenotrophomonas acidaminiphila ZAC14D2_NAIMI4_2, a Multidrug-Resistant Strain Isolated from Sediments of a Polluted River in Mexico, Uncovers New Antibiotic Resistance Genes and a Novel Class-II Lasso Peptide Biosynthesis Gene Cluster.</title>
        <authorList>
            <person name="Vinuesa P."/>
            <person name="Ochoa-Sanchez L.E."/>
        </authorList>
    </citation>
    <scope>NUCLEOTIDE SEQUENCE [LARGE SCALE GENOMIC DNA]</scope>
    <source>
        <strain evidence="1 2">ZAC14D2_NAIMI4_2</strain>
    </source>
</reference>
<dbReference type="EMBL" id="CP012900">
    <property type="protein sequence ID" value="ALJ29723.1"/>
    <property type="molecule type" value="Genomic_DNA"/>
</dbReference>
<dbReference type="NCBIfam" id="TIGR01551">
    <property type="entry name" value="major_capsid_P2"/>
    <property type="match status" value="1"/>
</dbReference>
<name>A0A0S1B440_9GAMM</name>
<keyword evidence="2" id="KW-1185">Reference proteome</keyword>
<dbReference type="AlphaFoldDB" id="A0A0S1B440"/>
<evidence type="ECO:0000313" key="1">
    <source>
        <dbReference type="EMBL" id="ALJ29723.1"/>
    </source>
</evidence>
<protein>
    <submittedName>
        <fullName evidence="1">Phage capsid protein</fullName>
    </submittedName>
</protein>
<dbReference type="KEGG" id="sacz:AOT14_33830"/>
<organism evidence="1 2">
    <name type="scientific">Stenotrophomonas acidaminiphila</name>
    <dbReference type="NCBI Taxonomy" id="128780"/>
    <lineage>
        <taxon>Bacteria</taxon>
        <taxon>Pseudomonadati</taxon>
        <taxon>Pseudomonadota</taxon>
        <taxon>Gammaproteobacteria</taxon>
        <taxon>Lysobacterales</taxon>
        <taxon>Lysobacteraceae</taxon>
        <taxon>Stenotrophomonas</taxon>
    </lineage>
</organism>
<dbReference type="InterPro" id="IPR006441">
    <property type="entry name" value="Phage_P2_GpN"/>
</dbReference>
<dbReference type="PATRIC" id="fig|128780.6.peg.3426"/>
<evidence type="ECO:0000313" key="2">
    <source>
        <dbReference type="Proteomes" id="UP000061010"/>
    </source>
</evidence>
<dbReference type="Proteomes" id="UP000061010">
    <property type="component" value="Chromosome"/>
</dbReference>
<dbReference type="Pfam" id="PF05125">
    <property type="entry name" value="Phage_cap_P2"/>
    <property type="match status" value="1"/>
</dbReference>
<accession>A0A0S1B440</accession>